<dbReference type="Pfam" id="PF10698">
    <property type="entry name" value="DUF2505"/>
    <property type="match status" value="1"/>
</dbReference>
<dbReference type="KEGG" id="mph:MLP_32290"/>
<reference evidence="1 2" key="1">
    <citation type="submission" date="2011-05" db="EMBL/GenBank/DDBJ databases">
        <title>Whole genome sequence of Microlunatus phosphovorus NM-1.</title>
        <authorList>
            <person name="Hosoyama A."/>
            <person name="Sasaki K."/>
            <person name="Harada T."/>
            <person name="Igarashi R."/>
            <person name="Kawakoshi A."/>
            <person name="Sasagawa M."/>
            <person name="Fukada J."/>
            <person name="Nakamura S."/>
            <person name="Katano Y."/>
            <person name="Hanada S."/>
            <person name="Kamagata Y."/>
            <person name="Nakamura N."/>
            <person name="Yamazaki S."/>
            <person name="Fujita N."/>
        </authorList>
    </citation>
    <scope>NUCLEOTIDE SEQUENCE [LARGE SCALE GENOMIC DNA]</scope>
    <source>
        <strain evidence="2">ATCC 700054 / DSM 10555 / JCM 9379 / NBRC 101784 / NCIMB 13414 / VKM Ac-1990 / NM-1</strain>
    </source>
</reference>
<evidence type="ECO:0000313" key="2">
    <source>
        <dbReference type="Proteomes" id="UP000007947"/>
    </source>
</evidence>
<dbReference type="Proteomes" id="UP000007947">
    <property type="component" value="Chromosome"/>
</dbReference>
<evidence type="ECO:0008006" key="3">
    <source>
        <dbReference type="Google" id="ProtNLM"/>
    </source>
</evidence>
<dbReference type="AlphaFoldDB" id="F5XLH7"/>
<accession>F5XLH7</accession>
<dbReference type="RefSeq" id="WP_013864106.1">
    <property type="nucleotide sequence ID" value="NC_015635.1"/>
</dbReference>
<dbReference type="EMBL" id="AP012204">
    <property type="protein sequence ID" value="BAK36243.1"/>
    <property type="molecule type" value="Genomic_DNA"/>
</dbReference>
<dbReference type="InterPro" id="IPR019639">
    <property type="entry name" value="DUF2505"/>
</dbReference>
<proteinExistence type="predicted"/>
<dbReference type="eggNOG" id="COG3832">
    <property type="taxonomic scope" value="Bacteria"/>
</dbReference>
<keyword evidence="2" id="KW-1185">Reference proteome</keyword>
<dbReference type="STRING" id="1032480.MLP_32290"/>
<protein>
    <recommendedName>
        <fullName evidence="3">DUF2505 domain-containing protein</fullName>
    </recommendedName>
</protein>
<sequence>MDIRSRVEFTAGVEEVFAMMTDRAYLEEVCKATHARSHEATVTGTTTHTIRRLPAPAAAAKFTGPELTVSEKIDWGPADAAGHRTGRVSMSVPGQPVTMQGIVVLSADGPGTVAELTGVLKVAIPILGKKLEQAAAPAVLAGFRTQQKVGDAWLVR</sequence>
<dbReference type="HOGENOM" id="CLU_104590_1_2_11"/>
<name>F5XLH7_MICPN</name>
<organism evidence="1 2">
    <name type="scientific">Microlunatus phosphovorus (strain ATCC 700054 / DSM 10555 / JCM 9379 / NBRC 101784 / NCIMB 13414 / VKM Ac-1990 / NM-1)</name>
    <dbReference type="NCBI Taxonomy" id="1032480"/>
    <lineage>
        <taxon>Bacteria</taxon>
        <taxon>Bacillati</taxon>
        <taxon>Actinomycetota</taxon>
        <taxon>Actinomycetes</taxon>
        <taxon>Propionibacteriales</taxon>
        <taxon>Propionibacteriaceae</taxon>
        <taxon>Microlunatus</taxon>
    </lineage>
</organism>
<evidence type="ECO:0000313" key="1">
    <source>
        <dbReference type="EMBL" id="BAK36243.1"/>
    </source>
</evidence>
<gene>
    <name evidence="1" type="ordered locus">MLP_32290</name>
</gene>